<evidence type="ECO:0000313" key="3">
    <source>
        <dbReference type="Proteomes" id="UP000604046"/>
    </source>
</evidence>
<name>A0A812Q8G5_9DINO</name>
<dbReference type="AlphaFoldDB" id="A0A812Q8G5"/>
<keyword evidence="3" id="KW-1185">Reference proteome</keyword>
<comment type="caution">
    <text evidence="2">The sequence shown here is derived from an EMBL/GenBank/DDBJ whole genome shotgun (WGS) entry which is preliminary data.</text>
</comment>
<protein>
    <submittedName>
        <fullName evidence="2">Uncharacterized protein</fullName>
    </submittedName>
</protein>
<dbReference type="OrthoDB" id="10290330at2759"/>
<reference evidence="2" key="1">
    <citation type="submission" date="2021-02" db="EMBL/GenBank/DDBJ databases">
        <authorList>
            <person name="Dougan E. K."/>
            <person name="Rhodes N."/>
            <person name="Thang M."/>
            <person name="Chan C."/>
        </authorList>
    </citation>
    <scope>NUCLEOTIDE SEQUENCE</scope>
</reference>
<dbReference type="Proteomes" id="UP000604046">
    <property type="component" value="Unassembled WGS sequence"/>
</dbReference>
<evidence type="ECO:0000256" key="1">
    <source>
        <dbReference type="SAM" id="MobiDB-lite"/>
    </source>
</evidence>
<sequence>MPYEKIAVTDADVGAFQHRYYFKKHGAQLPPKVWKEFKALRRQVHLNEGDVHARSFYQVRLQDDGAPTPKNVSNTLVLAGSYGLNDSALTEFGTTNTDGFQVAMVDNTESNDFRGRLPYKDCFAIAGSDVDVADAIKFLVSCKAPYNDPENIRNLCGARRGKGEGKGKGRRPAPY</sequence>
<gene>
    <name evidence="2" type="ORF">SNAT2548_LOCUS20773</name>
</gene>
<accession>A0A812Q8G5</accession>
<evidence type="ECO:0000313" key="2">
    <source>
        <dbReference type="EMBL" id="CAE7380537.1"/>
    </source>
</evidence>
<proteinExistence type="predicted"/>
<organism evidence="2 3">
    <name type="scientific">Symbiodinium natans</name>
    <dbReference type="NCBI Taxonomy" id="878477"/>
    <lineage>
        <taxon>Eukaryota</taxon>
        <taxon>Sar</taxon>
        <taxon>Alveolata</taxon>
        <taxon>Dinophyceae</taxon>
        <taxon>Suessiales</taxon>
        <taxon>Symbiodiniaceae</taxon>
        <taxon>Symbiodinium</taxon>
    </lineage>
</organism>
<feature type="region of interest" description="Disordered" evidence="1">
    <location>
        <begin position="156"/>
        <end position="175"/>
    </location>
</feature>
<dbReference type="EMBL" id="CAJNDS010002223">
    <property type="protein sequence ID" value="CAE7380537.1"/>
    <property type="molecule type" value="Genomic_DNA"/>
</dbReference>